<evidence type="ECO:0000259" key="1">
    <source>
        <dbReference type="Pfam" id="PF09983"/>
    </source>
</evidence>
<accession>C4KBI1</accession>
<evidence type="ECO:0000313" key="3">
    <source>
        <dbReference type="EMBL" id="ACR01757.1"/>
    </source>
</evidence>
<reference evidence="3 4" key="2">
    <citation type="journal article" date="2012" name="Stand. Genomic Sci.">
        <title>Complete genome sequence of Thauera aminoaromatica strain MZ1T.</title>
        <authorList>
            <person name="Jiang K."/>
            <person name="Sanseverino J."/>
            <person name="Chauhan A."/>
            <person name="Lucas S."/>
            <person name="Copeland A."/>
            <person name="Lapidus A."/>
            <person name="Del Rio T.G."/>
            <person name="Dalin E."/>
            <person name="Tice H."/>
            <person name="Bruce D."/>
            <person name="Goodwin L."/>
            <person name="Pitluck S."/>
            <person name="Sims D."/>
            <person name="Brettin T."/>
            <person name="Detter J.C."/>
            <person name="Han C."/>
            <person name="Chang Y.J."/>
            <person name="Larimer F."/>
            <person name="Land M."/>
            <person name="Hauser L."/>
            <person name="Kyrpides N.C."/>
            <person name="Mikhailova N."/>
            <person name="Moser S."/>
            <person name="Jegier P."/>
            <person name="Close D."/>
            <person name="Debruyn J.M."/>
            <person name="Wang Y."/>
            <person name="Layton A.C."/>
            <person name="Allen M.S."/>
            <person name="Sayler G.S."/>
        </authorList>
    </citation>
    <scope>NUCLEOTIDE SEQUENCE [LARGE SCALE GENOMIC DNA]</scope>
    <source>
        <strain evidence="3 4">MZ1T</strain>
    </source>
</reference>
<dbReference type="HOGENOM" id="CLU_054007_1_0_4"/>
<protein>
    <recommendedName>
        <fullName evidence="5">DUF3322 and DUF2220 domain-containing protein</fullName>
    </recommendedName>
</protein>
<dbReference type="InterPro" id="IPR024534">
    <property type="entry name" value="JetD_C"/>
</dbReference>
<dbReference type="Pfam" id="PF09983">
    <property type="entry name" value="JetD_C"/>
    <property type="match status" value="1"/>
</dbReference>
<dbReference type="PIRSF" id="PIRSF028408">
    <property type="entry name" value="UCP028408"/>
    <property type="match status" value="1"/>
</dbReference>
<gene>
    <name evidence="3" type="ordered locus">Tmz1t_3161</name>
</gene>
<dbReference type="InterPro" id="IPR024537">
    <property type="entry name" value="DUF3322"/>
</dbReference>
<dbReference type="KEGG" id="tmz:Tmz1t_3161"/>
<feature type="domain" description="DUF3322" evidence="2">
    <location>
        <begin position="8"/>
        <end position="189"/>
    </location>
</feature>
<evidence type="ECO:0000259" key="2">
    <source>
        <dbReference type="Pfam" id="PF11795"/>
    </source>
</evidence>
<organism evidence="3 4">
    <name type="scientific">Thauera aminoaromatica</name>
    <dbReference type="NCBI Taxonomy" id="164330"/>
    <lineage>
        <taxon>Bacteria</taxon>
        <taxon>Pseudomonadati</taxon>
        <taxon>Pseudomonadota</taxon>
        <taxon>Betaproteobacteria</taxon>
        <taxon>Rhodocyclales</taxon>
        <taxon>Zoogloeaceae</taxon>
        <taxon>Thauera</taxon>
    </lineage>
</organism>
<dbReference type="STRING" id="85643.Tmz1t_3161"/>
<name>C4KBI1_THASP</name>
<proteinExistence type="predicted"/>
<feature type="domain" description="Wadjet protein JetD C-terminal" evidence="1">
    <location>
        <begin position="206"/>
        <end position="381"/>
    </location>
</feature>
<keyword evidence="4" id="KW-1185">Reference proteome</keyword>
<dbReference type="AlphaFoldDB" id="C4KBI1"/>
<dbReference type="Proteomes" id="UP000002186">
    <property type="component" value="Chromosome"/>
</dbReference>
<reference evidence="4" key="1">
    <citation type="submission" date="2009-05" db="EMBL/GenBank/DDBJ databases">
        <title>Complete sequence of chromosome of Thauera sp. MZ1T.</title>
        <authorList>
            <consortium name="US DOE Joint Genome Institute"/>
            <person name="Lucas S."/>
            <person name="Copeland A."/>
            <person name="Lapidus A."/>
            <person name="Glavina del Rio T."/>
            <person name="Dalin E."/>
            <person name="Tice H."/>
            <person name="Bruce D."/>
            <person name="Goodwin L."/>
            <person name="Pitluck S."/>
            <person name="Sims D."/>
            <person name="Brettin T."/>
            <person name="Detter J.C."/>
            <person name="Han C."/>
            <person name="Larimer F."/>
            <person name="Land M."/>
            <person name="Hauser L."/>
            <person name="Kyrpides N."/>
            <person name="Mikhailova N."/>
            <person name="Sayler G.S."/>
        </authorList>
    </citation>
    <scope>NUCLEOTIDE SEQUENCE [LARGE SCALE GENOMIC DNA]</scope>
    <source>
        <strain evidence="4">MZ1T</strain>
    </source>
</reference>
<evidence type="ECO:0000313" key="4">
    <source>
        <dbReference type="Proteomes" id="UP000002186"/>
    </source>
</evidence>
<dbReference type="EMBL" id="CP001281">
    <property type="protein sequence ID" value="ACR01757.1"/>
    <property type="molecule type" value="Genomic_DNA"/>
</dbReference>
<dbReference type="InterPro" id="IPR014544">
    <property type="entry name" value="UCP028408"/>
</dbReference>
<evidence type="ECO:0008006" key="5">
    <source>
        <dbReference type="Google" id="ProtNLM"/>
    </source>
</evidence>
<dbReference type="Pfam" id="PF11795">
    <property type="entry name" value="DUF3322"/>
    <property type="match status" value="1"/>
</dbReference>
<dbReference type="RefSeq" id="WP_012585834.1">
    <property type="nucleotide sequence ID" value="NC_011662.2"/>
</dbReference>
<sequence length="398" mass="44687">MTKKLLLPEDVRALLQRRYTNQQKSWLIGEGQWPLSVALGLPTEKDVTADPAGVRRWVQAWAEWSSGGSVSWMSRQWGRLGTQQLPASLAFATPHEVAAVVGDGSRWEQVELRYQSITDRWPQLSGPAVVSKLFNVLAEYDDADFRRLFALLDWLERNPASGLMVRQLPVEGLDTKWLEKRKGLIADLVRQLRSVIPEGDFHSICGLRRQPNRVRIRILCPTLRHRVGGLRDLEAPTEELAALSLDPSTALIVENLETGLALPDLQGVVAFMKLGNAVSTLSQLPWIRDARGLYWGDIDTHGFAILNVARGVMPAVESLLMDEHTLMAYRRLCVEEPAQTSLLELPLLTASERSVFEGLITGRWGPRLRLEQERIPWDYALGRIRTATTYPMGAMEGS</sequence>
<dbReference type="eggNOG" id="COG4924">
    <property type="taxonomic scope" value="Bacteria"/>
</dbReference>